<dbReference type="InterPro" id="IPR029061">
    <property type="entry name" value="THDP-binding"/>
</dbReference>
<dbReference type="SUPFAM" id="SSF52518">
    <property type="entry name" value="Thiamin diphosphate-binding fold (THDP-binding)"/>
    <property type="match status" value="1"/>
</dbReference>
<evidence type="ECO:0000256" key="1">
    <source>
        <dbReference type="ARBA" id="ARBA00023002"/>
    </source>
</evidence>
<dbReference type="AlphaFoldDB" id="X0TSS4"/>
<dbReference type="Pfam" id="PF01855">
    <property type="entry name" value="POR_N"/>
    <property type="match status" value="1"/>
</dbReference>
<dbReference type="CDD" id="cd07034">
    <property type="entry name" value="TPP_PYR_PFOR_IOR-alpha_like"/>
    <property type="match status" value="1"/>
</dbReference>
<feature type="non-terminal residue" evidence="3">
    <location>
        <position position="174"/>
    </location>
</feature>
<dbReference type="GO" id="GO:0016491">
    <property type="term" value="F:oxidoreductase activity"/>
    <property type="evidence" value="ECO:0007669"/>
    <property type="project" value="UniProtKB-KW"/>
</dbReference>
<gene>
    <name evidence="3" type="ORF">S01H1_19762</name>
</gene>
<sequence length="174" mass="19331">MIDSKNKNTQPLENSETVLITGNDAVAEAVARCSPGVIPAYPITPQTNIIETLISMKEEKRLDVEIILLESEHSVMAAAIGSSLAGVRTFTATSSHGLLYMAEMIYWAGMTRIPVVLANVNRTLNPWNIWADHSDSMGMRDAGWIQLYAKNNQEVFDMTIQAFKIAEHHKIYLP</sequence>
<organism evidence="3">
    <name type="scientific">marine sediment metagenome</name>
    <dbReference type="NCBI Taxonomy" id="412755"/>
    <lineage>
        <taxon>unclassified sequences</taxon>
        <taxon>metagenomes</taxon>
        <taxon>ecological metagenomes</taxon>
    </lineage>
</organism>
<dbReference type="PANTHER" id="PTHR32154">
    <property type="entry name" value="PYRUVATE-FLAVODOXIN OXIDOREDUCTASE-RELATED"/>
    <property type="match status" value="1"/>
</dbReference>
<evidence type="ECO:0000259" key="2">
    <source>
        <dbReference type="Pfam" id="PF01855"/>
    </source>
</evidence>
<evidence type="ECO:0000313" key="3">
    <source>
        <dbReference type="EMBL" id="GAF96613.1"/>
    </source>
</evidence>
<dbReference type="Gene3D" id="3.40.50.970">
    <property type="match status" value="1"/>
</dbReference>
<accession>X0TSS4</accession>
<dbReference type="InterPro" id="IPR050722">
    <property type="entry name" value="Pyruvate:ferred/Flavod_OxRd"/>
</dbReference>
<keyword evidence="1" id="KW-0560">Oxidoreductase</keyword>
<feature type="domain" description="Pyruvate flavodoxin/ferredoxin oxidoreductase pyrimidine binding" evidence="2">
    <location>
        <begin position="29"/>
        <end position="170"/>
    </location>
</feature>
<comment type="caution">
    <text evidence="3">The sequence shown here is derived from an EMBL/GenBank/DDBJ whole genome shotgun (WGS) entry which is preliminary data.</text>
</comment>
<dbReference type="GO" id="GO:0006979">
    <property type="term" value="P:response to oxidative stress"/>
    <property type="evidence" value="ECO:0007669"/>
    <property type="project" value="TreeGrafter"/>
</dbReference>
<proteinExistence type="predicted"/>
<protein>
    <recommendedName>
        <fullName evidence="2">Pyruvate flavodoxin/ferredoxin oxidoreductase pyrimidine binding domain-containing protein</fullName>
    </recommendedName>
</protein>
<reference evidence="3" key="1">
    <citation type="journal article" date="2014" name="Front. Microbiol.">
        <title>High frequency of phylogenetically diverse reductive dehalogenase-homologous genes in deep subseafloor sedimentary metagenomes.</title>
        <authorList>
            <person name="Kawai M."/>
            <person name="Futagami T."/>
            <person name="Toyoda A."/>
            <person name="Takaki Y."/>
            <person name="Nishi S."/>
            <person name="Hori S."/>
            <person name="Arai W."/>
            <person name="Tsubouchi T."/>
            <person name="Morono Y."/>
            <person name="Uchiyama I."/>
            <person name="Ito T."/>
            <person name="Fujiyama A."/>
            <person name="Inagaki F."/>
            <person name="Takami H."/>
        </authorList>
    </citation>
    <scope>NUCLEOTIDE SEQUENCE</scope>
    <source>
        <strain evidence="3">Expedition CK06-06</strain>
    </source>
</reference>
<dbReference type="PANTHER" id="PTHR32154:SF0">
    <property type="entry name" value="PYRUVATE-FLAVODOXIN OXIDOREDUCTASE-RELATED"/>
    <property type="match status" value="1"/>
</dbReference>
<dbReference type="InterPro" id="IPR002880">
    <property type="entry name" value="Pyrv_Fd/Flavodoxin_OxRdtase_N"/>
</dbReference>
<name>X0TSS4_9ZZZZ</name>
<dbReference type="EMBL" id="BARS01010719">
    <property type="protein sequence ID" value="GAF96613.1"/>
    <property type="molecule type" value="Genomic_DNA"/>
</dbReference>